<keyword evidence="2" id="KW-0946">Virion</keyword>
<evidence type="ECO:0000256" key="1">
    <source>
        <dbReference type="ARBA" id="ARBA00004328"/>
    </source>
</evidence>
<name>A0A6M3YNT2_9VIRU</name>
<protein>
    <submittedName>
        <fullName evidence="4">Coat protein</fullName>
    </submittedName>
</protein>
<feature type="region of interest" description="Disordered" evidence="3">
    <location>
        <begin position="1"/>
        <end position="48"/>
    </location>
</feature>
<evidence type="ECO:0000313" key="4">
    <source>
        <dbReference type="EMBL" id="QJI53480.1"/>
    </source>
</evidence>
<sequence>MTLKGMKNDVKIVVEKPKPQRQRRRPKSQKDAPVAKASPRLPGSQTQTISVSGRDQVHIIPNVQDRTGVLAQIVLTPESLPRLEKLGDAYQRIRYNKLTYVVEPLLSTSVSGGYTAGFVKDAADPIDEHNAPSTLLASGGVSKKMWESATVNIGRLPDLYYTNPGTGTPEYRWASPGSFVIYVDAPASSAGAIKVYLSWSVTLSEPTVQDTSSALPGVVEVLQDAYSLNNNYGLYDDKGKGLSCEQVFGVKLQAGTLINLPNPRYYSQWVSDTQAGYLCGYSRLAVKDDRPWPALANGEIIDDKALGKTLMLEVGERFVVTIPGSSGFLGQRPPWFHSPPRHLRLSCASLASFRPMSHLPQSYKLLTPSSQISKSSLRSSLLNLISSSKGQLSPLLVNLTESLRNLLEKLASGSVEGEIPDTEMWELVHEAELVLHR</sequence>
<dbReference type="InterPro" id="IPR024292">
    <property type="entry name" value="Nodavirus_capsid"/>
</dbReference>
<comment type="subcellular location">
    <subcellularLocation>
        <location evidence="1">Virion</location>
    </subcellularLocation>
</comment>
<evidence type="ECO:0000256" key="2">
    <source>
        <dbReference type="ARBA" id="ARBA00022844"/>
    </source>
</evidence>
<reference evidence="4" key="1">
    <citation type="submission" date="2020-01" db="EMBL/GenBank/DDBJ databases">
        <title>Viral genomes from wild and zoo birds in China.</title>
        <authorList>
            <person name="Zhao M."/>
            <person name="Shan L.T."/>
            <person name="Yang X.S."/>
            <person name="Zhang W."/>
        </authorList>
    </citation>
    <scope>NUCLEOTIDE SEQUENCE</scope>
    <source>
        <strain evidence="4">Wwb174shi05</strain>
    </source>
</reference>
<keyword evidence="4" id="KW-0167">Capsid protein</keyword>
<dbReference type="SUPFAM" id="SSF88633">
    <property type="entry name" value="Positive stranded ssRNA viruses"/>
    <property type="match status" value="1"/>
</dbReference>
<dbReference type="GO" id="GO:0019028">
    <property type="term" value="C:viral capsid"/>
    <property type="evidence" value="ECO:0007669"/>
    <property type="project" value="UniProtKB-KW"/>
</dbReference>
<dbReference type="EMBL" id="MN933898">
    <property type="protein sequence ID" value="QJI53480.1"/>
    <property type="molecule type" value="Genomic_RNA"/>
</dbReference>
<feature type="compositionally biased region" description="Basic and acidic residues" evidence="3">
    <location>
        <begin position="1"/>
        <end position="18"/>
    </location>
</feature>
<dbReference type="InterPro" id="IPR029053">
    <property type="entry name" value="Viral_coat"/>
</dbReference>
<organism evidence="4">
    <name type="scientific">Riboviria sp</name>
    <dbReference type="NCBI Taxonomy" id="2585031"/>
    <lineage>
        <taxon>Viruses</taxon>
        <taxon>Riboviria</taxon>
    </lineage>
</organism>
<accession>A0A6M3YNT2</accession>
<dbReference type="Gene3D" id="2.60.120.20">
    <property type="match status" value="1"/>
</dbReference>
<proteinExistence type="predicted"/>
<dbReference type="Pfam" id="PF11729">
    <property type="entry name" value="Capsid-VNN"/>
    <property type="match status" value="1"/>
</dbReference>
<evidence type="ECO:0000256" key="3">
    <source>
        <dbReference type="SAM" id="MobiDB-lite"/>
    </source>
</evidence>